<comment type="caution">
    <text evidence="6">The sequence shown here is derived from an EMBL/GenBank/DDBJ whole genome shotgun (WGS) entry which is preliminary data.</text>
</comment>
<dbReference type="PRINTS" id="PR00364">
    <property type="entry name" value="DISEASERSIST"/>
</dbReference>
<dbReference type="PROSITE" id="PS50005">
    <property type="entry name" value="TPR"/>
    <property type="match status" value="2"/>
</dbReference>
<evidence type="ECO:0000313" key="6">
    <source>
        <dbReference type="EMBL" id="PDW01826.1"/>
    </source>
</evidence>
<evidence type="ECO:0000259" key="5">
    <source>
        <dbReference type="Pfam" id="PF00931"/>
    </source>
</evidence>
<reference evidence="7" key="1">
    <citation type="submission" date="2017-08" db="EMBL/GenBank/DDBJ databases">
        <authorList>
            <person name="Grouzdev D.S."/>
            <person name="Gaisin V.A."/>
            <person name="Rysina M.S."/>
            <person name="Gorlenko V.M."/>
        </authorList>
    </citation>
    <scope>NUCLEOTIDE SEQUENCE [LARGE SCALE GENOMIC DNA]</scope>
    <source>
        <strain evidence="7">Kir15-3F</strain>
    </source>
</reference>
<evidence type="ECO:0000313" key="7">
    <source>
        <dbReference type="Proteomes" id="UP000220527"/>
    </source>
</evidence>
<feature type="coiled-coil region" evidence="4">
    <location>
        <begin position="33"/>
        <end position="60"/>
    </location>
</feature>
<dbReference type="AlphaFoldDB" id="A0A2A6RG11"/>
<name>A0A2A6RG11_9CHLR</name>
<keyword evidence="7" id="KW-1185">Reference proteome</keyword>
<keyword evidence="1" id="KW-0677">Repeat</keyword>
<gene>
    <name evidence="6" type="ORF">CJ255_17080</name>
</gene>
<proteinExistence type="predicted"/>
<feature type="repeat" description="TPR" evidence="3">
    <location>
        <begin position="683"/>
        <end position="716"/>
    </location>
</feature>
<dbReference type="InterPro" id="IPR027417">
    <property type="entry name" value="P-loop_NTPase"/>
</dbReference>
<dbReference type="InterPro" id="IPR011990">
    <property type="entry name" value="TPR-like_helical_dom_sf"/>
</dbReference>
<feature type="domain" description="NB-ARC" evidence="5">
    <location>
        <begin position="210"/>
        <end position="371"/>
    </location>
</feature>
<dbReference type="OrthoDB" id="163107at2"/>
<accession>A0A2A6RG11</accession>
<evidence type="ECO:0000256" key="4">
    <source>
        <dbReference type="SAM" id="Coils"/>
    </source>
</evidence>
<dbReference type="InterPro" id="IPR002182">
    <property type="entry name" value="NB-ARC"/>
</dbReference>
<dbReference type="Gene3D" id="1.25.40.10">
    <property type="entry name" value="Tetratricopeptide repeat domain"/>
    <property type="match status" value="2"/>
</dbReference>
<dbReference type="Pfam" id="PF13424">
    <property type="entry name" value="TPR_12"/>
    <property type="match status" value="2"/>
</dbReference>
<dbReference type="Gene3D" id="3.40.50.300">
    <property type="entry name" value="P-loop containing nucleotide triphosphate hydrolases"/>
    <property type="match status" value="1"/>
</dbReference>
<evidence type="ECO:0000256" key="1">
    <source>
        <dbReference type="ARBA" id="ARBA00022737"/>
    </source>
</evidence>
<dbReference type="SUPFAM" id="SSF52540">
    <property type="entry name" value="P-loop containing nucleoside triphosphate hydrolases"/>
    <property type="match status" value="1"/>
</dbReference>
<organism evidence="6 7">
    <name type="scientific">Candidatus Viridilinea mediisalina</name>
    <dbReference type="NCBI Taxonomy" id="2024553"/>
    <lineage>
        <taxon>Bacteria</taxon>
        <taxon>Bacillati</taxon>
        <taxon>Chloroflexota</taxon>
        <taxon>Chloroflexia</taxon>
        <taxon>Chloroflexales</taxon>
        <taxon>Chloroflexineae</taxon>
        <taxon>Oscillochloridaceae</taxon>
        <taxon>Candidatus Viridilinea</taxon>
    </lineage>
</organism>
<dbReference type="Pfam" id="PF00931">
    <property type="entry name" value="NB-ARC"/>
    <property type="match status" value="1"/>
</dbReference>
<evidence type="ECO:0000256" key="2">
    <source>
        <dbReference type="ARBA" id="ARBA00022803"/>
    </source>
</evidence>
<dbReference type="Proteomes" id="UP000220527">
    <property type="component" value="Unassembled WGS sequence"/>
</dbReference>
<dbReference type="GO" id="GO:0043531">
    <property type="term" value="F:ADP binding"/>
    <property type="evidence" value="ECO:0007669"/>
    <property type="project" value="InterPro"/>
</dbReference>
<keyword evidence="4" id="KW-0175">Coiled coil</keyword>
<keyword evidence="2 3" id="KW-0802">TPR repeat</keyword>
<dbReference type="EMBL" id="NQWI01000105">
    <property type="protein sequence ID" value="PDW01826.1"/>
    <property type="molecule type" value="Genomic_DNA"/>
</dbReference>
<dbReference type="PANTHER" id="PTHR45641">
    <property type="entry name" value="TETRATRICOPEPTIDE REPEAT PROTEIN (AFU_ORTHOLOGUE AFUA_6G03870)"/>
    <property type="match status" value="1"/>
</dbReference>
<feature type="repeat" description="TPR" evidence="3">
    <location>
        <begin position="806"/>
        <end position="839"/>
    </location>
</feature>
<feature type="non-terminal residue" evidence="6">
    <location>
        <position position="1"/>
    </location>
</feature>
<dbReference type="PANTHER" id="PTHR45641:SF19">
    <property type="entry name" value="NEPHROCYSTIN-3"/>
    <property type="match status" value="1"/>
</dbReference>
<dbReference type="SUPFAM" id="SSF48452">
    <property type="entry name" value="TPR-like"/>
    <property type="match status" value="2"/>
</dbReference>
<evidence type="ECO:0000256" key="3">
    <source>
        <dbReference type="PROSITE-ProRule" id="PRU00339"/>
    </source>
</evidence>
<dbReference type="RefSeq" id="WP_097645313.1">
    <property type="nucleotide sequence ID" value="NZ_NQWI01000105.1"/>
</dbReference>
<protein>
    <recommendedName>
        <fullName evidence="5">NB-ARC domain-containing protein</fullName>
    </recommendedName>
</protein>
<sequence>EMGMGALAGWVGNLATDGMQAALAEDAPDPAWLAELAQHLDAAAANNQTLAAELAAFLKELDAVPLALAAIAEEQGAQREVLRLQYDLFQRLSADMKRLQLAGGALGPVVVAEADRVIAAITARADRSDAWLEQILKEVVALRDGQRQVLINNAEAVQQNIIQPGAAVEQIINQQVVHHHATPPPTPHYSIPPAFVRPAIALVGRGPLLDDLRQRLCCGTQRHLALYGKPGVGKSRMALELVADPALRDHFTGGILVARAGVTENSETTIRAWIDDLGLHDDPRRTVAENLAYISQSIRRDGRPWLVVVDDVWRASQLRPFFTLPEEVRLLITTRQRDLLLKLGDYLAPEALLELETLAHPDAIALLCATAGLPPDGNEQELALLAQLVGGLPLILTVMGNYLRLRLHDNPAWFSKALKALRAASTRLNLPLVSLDLAEEQTKQRGWWASLLPFKRKPIQQLSPKAIIELSYATLPQTAQHVFLSLAGFPPDPLSFDLASASIVAERNERDVADALLLLSQRSLLDGAGAGRWRMHQVLWDWAENYDRRRVTAAQQRLRRWHSDLVNPQYHAEFTAWRSQRDNWPQMLATWHDAQRDPDALALCIHTIVPALIAQAYWNDLLAGLKQALITLNKMASRQYEVALARYYLGLIHYERAEYAAAEEQTSAAYAAFQAMHSQNGQSGALSLLGLIHQAMGDYPTAQGCFVDALALIPQHDEQNYAACLNNLASLYHAQGNDGAALPLAERALAMREWVSGAAHPDTAQSLNNLAEHYRMQGNYGAALPRYERALAIYGQVLGAEHPATATSLHNLAEIYQAQGNYGAALPLMQRALQIFEAKLGPDHPHTQSSRRGLAAIRERMGSGG</sequence>
<dbReference type="InterPro" id="IPR019734">
    <property type="entry name" value="TPR_rpt"/>
</dbReference>
<dbReference type="SMART" id="SM00028">
    <property type="entry name" value="TPR"/>
    <property type="match status" value="5"/>
</dbReference>